<protein>
    <recommendedName>
        <fullName evidence="2">HNH endonuclease</fullName>
    </recommendedName>
</protein>
<evidence type="ECO:0008006" key="2">
    <source>
        <dbReference type="Google" id="ProtNLM"/>
    </source>
</evidence>
<accession>A0AB39HWJ3</accession>
<dbReference type="RefSeq" id="WP_280043164.1">
    <property type="nucleotide sequence ID" value="NZ_CP162607.1"/>
</dbReference>
<dbReference type="AlphaFoldDB" id="A0AB39HWJ3"/>
<evidence type="ECO:0000313" key="1">
    <source>
        <dbReference type="EMBL" id="XDK36639.1"/>
    </source>
</evidence>
<proteinExistence type="predicted"/>
<organism evidence="1">
    <name type="scientific">Pseudomonas sp. Hg7Tf</name>
    <dbReference type="NCBI Taxonomy" id="3236988"/>
    <lineage>
        <taxon>Bacteria</taxon>
        <taxon>Pseudomonadati</taxon>
        <taxon>Pseudomonadota</taxon>
        <taxon>Gammaproteobacteria</taxon>
        <taxon>Pseudomonadales</taxon>
        <taxon>Pseudomonadaceae</taxon>
        <taxon>Pseudomonas</taxon>
    </lineage>
</organism>
<name>A0AB39HWJ3_9PSED</name>
<reference evidence="1" key="1">
    <citation type="submission" date="2024-07" db="EMBL/GenBank/DDBJ databases">
        <title>Identification and characteristics of a novel species of coltsfoot's symbiotic bacteria.</title>
        <authorList>
            <person name="Juszczyk A."/>
            <person name="Jasielczuk I."/>
            <person name="Gurgul A."/>
            <person name="Rogala M."/>
            <person name="Kowalczyk A."/>
            <person name="Szmatola T."/>
            <person name="Kosecka-Strojek M."/>
            <person name="Arent Z."/>
            <person name="Latowski D."/>
        </authorList>
    </citation>
    <scope>NUCLEOTIDE SEQUENCE</scope>
    <source>
        <strain evidence="1">Hg7Tf</strain>
    </source>
</reference>
<sequence length="260" mass="29883">MPELCYMCDKPGVTVEHVPPKCLFPEQKDAGINLRSNLITVPSCEEHNCKKSDDDEFLMVSIAGIIGNNSIGYEHYNGKIQRALKRTSYRLLEKVFLKKQFTRIGDENKFIDVLWGTPDYKRLIDCFTHIAHGIHRHHFKVNFEGTTKALLGFLHTNVPNPKVFKAFIKEKAALELADKTKHGDNPSVFYYQYTEPDQFGIFLVKLCFYQNVDVYISYMPSTAEKPFHLGFELIRSGMETVVTLGDKEFRFNSKSDSKNP</sequence>
<dbReference type="EMBL" id="CP162607">
    <property type="protein sequence ID" value="XDK36639.1"/>
    <property type="molecule type" value="Genomic_DNA"/>
</dbReference>
<gene>
    <name evidence="1" type="ORF">AB4Y39_23520</name>
</gene>